<dbReference type="InterPro" id="IPR029044">
    <property type="entry name" value="Nucleotide-diphossugar_trans"/>
</dbReference>
<comment type="caution">
    <text evidence="2">The sequence shown here is derived from an EMBL/GenBank/DDBJ whole genome shotgun (WGS) entry which is preliminary data.</text>
</comment>
<dbReference type="GO" id="GO:0016740">
    <property type="term" value="F:transferase activity"/>
    <property type="evidence" value="ECO:0007669"/>
    <property type="project" value="UniProtKB-KW"/>
</dbReference>
<dbReference type="CDD" id="cd00761">
    <property type="entry name" value="Glyco_tranf_GTA_type"/>
    <property type="match status" value="1"/>
</dbReference>
<dbReference type="PANTHER" id="PTHR43685">
    <property type="entry name" value="GLYCOSYLTRANSFERASE"/>
    <property type="match status" value="1"/>
</dbReference>
<dbReference type="eggNOG" id="COG1216">
    <property type="taxonomic scope" value="Bacteria"/>
</dbReference>
<dbReference type="AlphaFoldDB" id="A0A0M2PPT1"/>
<feature type="domain" description="Glycosyltransferase 2-like" evidence="1">
    <location>
        <begin position="4"/>
        <end position="122"/>
    </location>
</feature>
<evidence type="ECO:0000259" key="1">
    <source>
        <dbReference type="Pfam" id="PF00535"/>
    </source>
</evidence>
<proteinExistence type="predicted"/>
<dbReference type="Proteomes" id="UP000034681">
    <property type="component" value="Unassembled WGS sequence"/>
</dbReference>
<organism evidence="2 3">
    <name type="scientific">Prochlorothrix hollandica PCC 9006 = CALU 1027</name>
    <dbReference type="NCBI Taxonomy" id="317619"/>
    <lineage>
        <taxon>Bacteria</taxon>
        <taxon>Bacillati</taxon>
        <taxon>Cyanobacteriota</taxon>
        <taxon>Cyanophyceae</taxon>
        <taxon>Prochlorotrichales</taxon>
        <taxon>Prochlorotrichaceae</taxon>
        <taxon>Prochlorothrix</taxon>
    </lineage>
</organism>
<dbReference type="EMBL" id="AJTX02000007">
    <property type="protein sequence ID" value="KKI98575.1"/>
    <property type="molecule type" value="Genomic_DNA"/>
</dbReference>
<dbReference type="SUPFAM" id="SSF53448">
    <property type="entry name" value="Nucleotide-diphospho-sugar transferases"/>
    <property type="match status" value="1"/>
</dbReference>
<accession>A0A0M2PPT1</accession>
<dbReference type="InterPro" id="IPR050834">
    <property type="entry name" value="Glycosyltransf_2"/>
</dbReference>
<gene>
    <name evidence="2" type="ORF">PROH_16915</name>
</gene>
<keyword evidence="2" id="KW-0808">Transferase</keyword>
<dbReference type="Pfam" id="PF00535">
    <property type="entry name" value="Glycos_transf_2"/>
    <property type="match status" value="1"/>
</dbReference>
<dbReference type="NCBIfam" id="NF038302">
    <property type="entry name" value="EPS_HpsE"/>
    <property type="match status" value="1"/>
</dbReference>
<dbReference type="RefSeq" id="WP_017712010.1">
    <property type="nucleotide sequence ID" value="NZ_KB235936.1"/>
</dbReference>
<evidence type="ECO:0000313" key="3">
    <source>
        <dbReference type="Proteomes" id="UP000034681"/>
    </source>
</evidence>
<keyword evidence="3" id="KW-1185">Reference proteome</keyword>
<name>A0A0M2PPT1_PROHO</name>
<sequence length="318" mass="35680">MDITVAIPTYKGSHRLPALFTALQHQTGTQGIQWEILVVDNNSPDHTAAVIQHWQQQWANQGFTPPLRYCREDRQGAAFARQRAMGEAQGDWVAFVDDDNVPALDWLGAIAAFRHQSPRLGAFSGRIKGAYAAPPPEGFDQIKGFLAIRDHGSQPCRFRAENLQLPPAACVVVRRSAWLAAVPPTPRLSGKVPGRFIQGDDYEPLLHLHKAGWEIWYTPSLCTHHHITADRFDRAYLLTLAQGCGLATYQLRSIITPPAQQPIMVVRTILGNVRRLVIHGLTYRQRIGQELVPGFLWAFYWGSVCSPFVRRDRPKNAL</sequence>
<reference evidence="2" key="1">
    <citation type="submission" date="2012-04" db="EMBL/GenBank/DDBJ databases">
        <authorList>
            <person name="Borisov I.G."/>
            <person name="Ivanikova N.V."/>
            <person name="Pinevich A.V."/>
        </authorList>
    </citation>
    <scope>NUCLEOTIDE SEQUENCE</scope>
    <source>
        <strain evidence="2">CALU 1027</strain>
    </source>
</reference>
<evidence type="ECO:0000313" key="2">
    <source>
        <dbReference type="EMBL" id="KKI98575.1"/>
    </source>
</evidence>
<dbReference type="Gene3D" id="3.90.550.10">
    <property type="entry name" value="Spore Coat Polysaccharide Biosynthesis Protein SpsA, Chain A"/>
    <property type="match status" value="1"/>
</dbReference>
<protein>
    <submittedName>
        <fullName evidence="2">Glycosyl transferase</fullName>
    </submittedName>
</protein>
<dbReference type="InterPro" id="IPR001173">
    <property type="entry name" value="Glyco_trans_2-like"/>
</dbReference>
<dbReference type="STRING" id="317619.GCA_000332315_01469"/>
<dbReference type="OrthoDB" id="443282at2"/>
<dbReference type="PANTHER" id="PTHR43685:SF3">
    <property type="entry name" value="SLR2126 PROTEIN"/>
    <property type="match status" value="1"/>
</dbReference>